<dbReference type="AlphaFoldDB" id="A0A6A6JY42"/>
<feature type="compositionally biased region" description="Basic and acidic residues" evidence="1">
    <location>
        <begin position="609"/>
        <end position="678"/>
    </location>
</feature>
<gene>
    <name evidence="2" type="ORF">EI97DRAFT_463836</name>
</gene>
<feature type="compositionally biased region" description="Basic and acidic residues" evidence="1">
    <location>
        <begin position="520"/>
        <end position="543"/>
    </location>
</feature>
<evidence type="ECO:0000313" key="3">
    <source>
        <dbReference type="Proteomes" id="UP000800097"/>
    </source>
</evidence>
<feature type="compositionally biased region" description="Basic and acidic residues" evidence="1">
    <location>
        <begin position="554"/>
        <end position="569"/>
    </location>
</feature>
<organism evidence="2 3">
    <name type="scientific">Westerdykella ornata</name>
    <dbReference type="NCBI Taxonomy" id="318751"/>
    <lineage>
        <taxon>Eukaryota</taxon>
        <taxon>Fungi</taxon>
        <taxon>Dikarya</taxon>
        <taxon>Ascomycota</taxon>
        <taxon>Pezizomycotina</taxon>
        <taxon>Dothideomycetes</taxon>
        <taxon>Pleosporomycetidae</taxon>
        <taxon>Pleosporales</taxon>
        <taxon>Sporormiaceae</taxon>
        <taxon>Westerdykella</taxon>
    </lineage>
</organism>
<feature type="compositionally biased region" description="Basic and acidic residues" evidence="1">
    <location>
        <begin position="481"/>
        <end position="512"/>
    </location>
</feature>
<accession>A0A6A6JY42</accession>
<dbReference type="Proteomes" id="UP000800097">
    <property type="component" value="Unassembled WGS sequence"/>
</dbReference>
<name>A0A6A6JY42_WESOR</name>
<dbReference type="RefSeq" id="XP_033659059.1">
    <property type="nucleotide sequence ID" value="XM_033801382.1"/>
</dbReference>
<feature type="region of interest" description="Disordered" evidence="1">
    <location>
        <begin position="357"/>
        <end position="393"/>
    </location>
</feature>
<reference evidence="2" key="1">
    <citation type="journal article" date="2020" name="Stud. Mycol.">
        <title>101 Dothideomycetes genomes: a test case for predicting lifestyles and emergence of pathogens.</title>
        <authorList>
            <person name="Haridas S."/>
            <person name="Albert R."/>
            <person name="Binder M."/>
            <person name="Bloem J."/>
            <person name="Labutti K."/>
            <person name="Salamov A."/>
            <person name="Andreopoulos B."/>
            <person name="Baker S."/>
            <person name="Barry K."/>
            <person name="Bills G."/>
            <person name="Bluhm B."/>
            <person name="Cannon C."/>
            <person name="Castanera R."/>
            <person name="Culley D."/>
            <person name="Daum C."/>
            <person name="Ezra D."/>
            <person name="Gonzalez J."/>
            <person name="Henrissat B."/>
            <person name="Kuo A."/>
            <person name="Liang C."/>
            <person name="Lipzen A."/>
            <person name="Lutzoni F."/>
            <person name="Magnuson J."/>
            <person name="Mondo S."/>
            <person name="Nolan M."/>
            <person name="Ohm R."/>
            <person name="Pangilinan J."/>
            <person name="Park H.-J."/>
            <person name="Ramirez L."/>
            <person name="Alfaro M."/>
            <person name="Sun H."/>
            <person name="Tritt A."/>
            <person name="Yoshinaga Y."/>
            <person name="Zwiers L.-H."/>
            <person name="Turgeon B."/>
            <person name="Goodwin S."/>
            <person name="Spatafora J."/>
            <person name="Crous P."/>
            <person name="Grigoriev I."/>
        </authorList>
    </citation>
    <scope>NUCLEOTIDE SEQUENCE</scope>
    <source>
        <strain evidence="2">CBS 379.55</strain>
    </source>
</reference>
<protein>
    <submittedName>
        <fullName evidence="2">Uncharacterized protein</fullName>
    </submittedName>
</protein>
<proteinExistence type="predicted"/>
<feature type="compositionally biased region" description="Pro residues" evidence="1">
    <location>
        <begin position="47"/>
        <end position="64"/>
    </location>
</feature>
<evidence type="ECO:0000313" key="2">
    <source>
        <dbReference type="EMBL" id="KAF2281522.1"/>
    </source>
</evidence>
<feature type="region of interest" description="Disordered" evidence="1">
    <location>
        <begin position="418"/>
        <end position="441"/>
    </location>
</feature>
<evidence type="ECO:0000256" key="1">
    <source>
        <dbReference type="SAM" id="MobiDB-lite"/>
    </source>
</evidence>
<feature type="compositionally biased region" description="Polar residues" evidence="1">
    <location>
        <begin position="161"/>
        <end position="171"/>
    </location>
</feature>
<feature type="compositionally biased region" description="Basic and acidic residues" evidence="1">
    <location>
        <begin position="20"/>
        <end position="46"/>
    </location>
</feature>
<dbReference type="GeneID" id="54554557"/>
<feature type="region of interest" description="Disordered" evidence="1">
    <location>
        <begin position="481"/>
        <end position="695"/>
    </location>
</feature>
<dbReference type="EMBL" id="ML986484">
    <property type="protein sequence ID" value="KAF2281522.1"/>
    <property type="molecule type" value="Genomic_DNA"/>
</dbReference>
<keyword evidence="3" id="KW-1185">Reference proteome</keyword>
<feature type="compositionally biased region" description="Basic and acidic residues" evidence="1">
    <location>
        <begin position="431"/>
        <end position="441"/>
    </location>
</feature>
<feature type="region of interest" description="Disordered" evidence="1">
    <location>
        <begin position="1"/>
        <end position="171"/>
    </location>
</feature>
<feature type="compositionally biased region" description="Basic and acidic residues" evidence="1">
    <location>
        <begin position="88"/>
        <end position="109"/>
    </location>
</feature>
<sequence length="695" mass="79536">MPPSDRFDSVANTSNTCPEKFSDHNGRLPIDQEGHRPGFRQEEQDLPRPPPPPPPPPGTPPPENMPRSRKRRATDLDGLVHPSRRMRARQESSDASDEEQRPKPARGDKPGGGPKYKATDANLIPLGTRRKRPEDNSVSVSLGVAPVGAERPPSPTEKKLNGNQSQPVATPTPQIVSAEGIVRFDNATGTCGQVRGDTRQTAVSDTRESIDTRDKHLIQAMSGCTSVRQLTDIARAPPVTLTSLIGLTGMTGPFDTAVIDPGLRADAMNKQRPALGPGALHLLGQGVIIAKILARKVCWTAHQVWVPMNRNERAYDDIDYHRPDEDYHSRSGLYENRSRDDDWEHHSFYREASYDEGALNNSSGYENDRRRYRSREEPSRYRHEGGNGYMRDDQYGEGSLRRYDRGPHAFPPPYHGYEELERHPGRHHHEKERNGRYEQLDRHRYAYDRTKRHYEQGDMTNDTANSRFDEAAADTEFKIKGRHRELTGHAHRDKEFDREHDRSGPYRKSRSDARKKHNLRERPEETREGHDGHGCQHQKEHYHQRNLRLSPYEFSEKRRSNENHRKQPDGAKYGQEPSGTYKNDRPAVGAPYDHVKDRTVSQNCTRGGTLRDGHFERNNERTEGKQNRNTGRDELHERERLGVDLAEQGRRKENLRRREGNRKPKDTNKVKVHERAVEPDVSPVSVHDRAKDHIA</sequence>
<feature type="compositionally biased region" description="Basic and acidic residues" evidence="1">
    <location>
        <begin position="366"/>
        <end position="393"/>
    </location>
</feature>
<feature type="compositionally biased region" description="Basic and acidic residues" evidence="1">
    <location>
        <begin position="686"/>
        <end position="695"/>
    </location>
</feature>